<protein>
    <submittedName>
        <fullName evidence="1">Uncharacterized protein</fullName>
    </submittedName>
</protein>
<evidence type="ECO:0000313" key="2">
    <source>
        <dbReference type="Proteomes" id="UP001246244"/>
    </source>
</evidence>
<accession>A0ABU2D026</accession>
<keyword evidence="2" id="KW-1185">Reference proteome</keyword>
<dbReference type="EMBL" id="JAVKPK010000018">
    <property type="protein sequence ID" value="MDR7665338.1"/>
    <property type="molecule type" value="Genomic_DNA"/>
</dbReference>
<organism evidence="1 2">
    <name type="scientific">Methanosarcina baikalica</name>
    <dbReference type="NCBI Taxonomy" id="3073890"/>
    <lineage>
        <taxon>Archaea</taxon>
        <taxon>Methanobacteriati</taxon>
        <taxon>Methanobacteriota</taxon>
        <taxon>Stenosarchaea group</taxon>
        <taxon>Methanomicrobia</taxon>
        <taxon>Methanosarcinales</taxon>
        <taxon>Methanosarcinaceae</taxon>
        <taxon>Methanosarcina</taxon>
    </lineage>
</organism>
<proteinExistence type="predicted"/>
<dbReference type="Proteomes" id="UP001246244">
    <property type="component" value="Unassembled WGS sequence"/>
</dbReference>
<reference evidence="2" key="1">
    <citation type="submission" date="2023-07" db="EMBL/GenBank/DDBJ databases">
        <title>Whole-genome sequencing of a new Methanosarcina sp. Z-7115.</title>
        <authorList>
            <person name="Zhilina T.N."/>
            <person name="Merkel A.Y."/>
        </authorList>
    </citation>
    <scope>NUCLEOTIDE SEQUENCE [LARGE SCALE GENOMIC DNA]</scope>
    <source>
        <strain evidence="2">Z-7115</strain>
    </source>
</reference>
<gene>
    <name evidence="1" type="ORF">RG963_05975</name>
</gene>
<comment type="caution">
    <text evidence="1">The sequence shown here is derived from an EMBL/GenBank/DDBJ whole genome shotgun (WGS) entry which is preliminary data.</text>
</comment>
<evidence type="ECO:0000313" key="1">
    <source>
        <dbReference type="EMBL" id="MDR7665338.1"/>
    </source>
</evidence>
<sequence length="42" mass="4749">MDAEKDSNCEMGTKIYGKNDDKIKILERISFNGENARSVIKS</sequence>
<dbReference type="RefSeq" id="WP_310575365.1">
    <property type="nucleotide sequence ID" value="NZ_JAVKPK010000018.1"/>
</dbReference>
<name>A0ABU2D026_9EURY</name>